<dbReference type="AlphaFoldDB" id="A0A4U0UYI4"/>
<comment type="caution">
    <text evidence="2">The sequence shown here is derived from an EMBL/GenBank/DDBJ whole genome shotgun (WGS) entry which is preliminary data.</text>
</comment>
<dbReference type="Proteomes" id="UP000310066">
    <property type="component" value="Unassembled WGS sequence"/>
</dbReference>
<reference evidence="2 3" key="1">
    <citation type="submission" date="2017-03" db="EMBL/GenBank/DDBJ databases">
        <title>Genomes of endolithic fungi from Antarctica.</title>
        <authorList>
            <person name="Coleine C."/>
            <person name="Masonjones S."/>
            <person name="Stajich J.E."/>
        </authorList>
    </citation>
    <scope>NUCLEOTIDE SEQUENCE [LARGE SCALE GENOMIC DNA]</scope>
    <source>
        <strain evidence="2 3">CCFEE 5311</strain>
    </source>
</reference>
<evidence type="ECO:0000256" key="1">
    <source>
        <dbReference type="SAM" id="MobiDB-lite"/>
    </source>
</evidence>
<sequence>MQSHATARDTQHHDSAFRLPPIRSVEHPTDLAHEDERRDSIFQMPLAQHNKTSLSVTRDSKRHDSVFQQLLDEHHAAIGRRATVSIDDLVTPSQTEASLAMTKTKRVTSASRYAKGSLTRRSTRKVDSNGAAKIRAIHRSFFPRPQLHAKPPSTETLAPGTHLDADSKRWASRSLVDRHFIKQLAANDLGNFRPSPPTPALTPRMLLQAVTAMTTQNKKNRRRGKGR</sequence>
<dbReference type="OrthoDB" id="3860833at2759"/>
<protein>
    <submittedName>
        <fullName evidence="2">Uncharacterized protein</fullName>
    </submittedName>
</protein>
<evidence type="ECO:0000313" key="3">
    <source>
        <dbReference type="Proteomes" id="UP000310066"/>
    </source>
</evidence>
<feature type="region of interest" description="Disordered" evidence="1">
    <location>
        <begin position="1"/>
        <end position="24"/>
    </location>
</feature>
<gene>
    <name evidence="2" type="ORF">B0A54_09274</name>
</gene>
<dbReference type="EMBL" id="NAJP01000033">
    <property type="protein sequence ID" value="TKA40325.1"/>
    <property type="molecule type" value="Genomic_DNA"/>
</dbReference>
<accession>A0A4U0UYI4</accession>
<evidence type="ECO:0000313" key="2">
    <source>
        <dbReference type="EMBL" id="TKA40325.1"/>
    </source>
</evidence>
<name>A0A4U0UYI4_9PEZI</name>
<proteinExistence type="predicted"/>
<organism evidence="2 3">
    <name type="scientific">Friedmanniomyces endolithicus</name>
    <dbReference type="NCBI Taxonomy" id="329885"/>
    <lineage>
        <taxon>Eukaryota</taxon>
        <taxon>Fungi</taxon>
        <taxon>Dikarya</taxon>
        <taxon>Ascomycota</taxon>
        <taxon>Pezizomycotina</taxon>
        <taxon>Dothideomycetes</taxon>
        <taxon>Dothideomycetidae</taxon>
        <taxon>Mycosphaerellales</taxon>
        <taxon>Teratosphaeriaceae</taxon>
        <taxon>Friedmanniomyces</taxon>
    </lineage>
</organism>
<feature type="compositionally biased region" description="Basic and acidic residues" evidence="1">
    <location>
        <begin position="1"/>
        <end position="16"/>
    </location>
</feature>